<dbReference type="PRINTS" id="PR00081">
    <property type="entry name" value="GDHRDH"/>
</dbReference>
<dbReference type="SMART" id="SM00822">
    <property type="entry name" value="PKS_KR"/>
    <property type="match status" value="1"/>
</dbReference>
<organism evidence="4 5">
    <name type="scientific">Leifsonia shinshuensis</name>
    <dbReference type="NCBI Taxonomy" id="150026"/>
    <lineage>
        <taxon>Bacteria</taxon>
        <taxon>Bacillati</taxon>
        <taxon>Actinomycetota</taxon>
        <taxon>Actinomycetes</taxon>
        <taxon>Micrococcales</taxon>
        <taxon>Microbacteriaceae</taxon>
        <taxon>Leifsonia</taxon>
    </lineage>
</organism>
<evidence type="ECO:0000256" key="1">
    <source>
        <dbReference type="ARBA" id="ARBA00006484"/>
    </source>
</evidence>
<gene>
    <name evidence="4" type="ORF">HNR13_004101</name>
</gene>
<dbReference type="AlphaFoldDB" id="A0A853D347"/>
<keyword evidence="2" id="KW-0560">Oxidoreductase</keyword>
<dbReference type="PROSITE" id="PS00061">
    <property type="entry name" value="ADH_SHORT"/>
    <property type="match status" value="1"/>
</dbReference>
<dbReference type="GO" id="GO:0048038">
    <property type="term" value="F:quinone binding"/>
    <property type="evidence" value="ECO:0007669"/>
    <property type="project" value="TreeGrafter"/>
</dbReference>
<dbReference type="Gene3D" id="3.40.50.720">
    <property type="entry name" value="NAD(P)-binding Rossmann-like Domain"/>
    <property type="match status" value="1"/>
</dbReference>
<comment type="similarity">
    <text evidence="1">Belongs to the short-chain dehydrogenases/reductases (SDR) family.</text>
</comment>
<dbReference type="InterPro" id="IPR020904">
    <property type="entry name" value="Sc_DH/Rdtase_CS"/>
</dbReference>
<dbReference type="PRINTS" id="PR00080">
    <property type="entry name" value="SDRFAMILY"/>
</dbReference>
<dbReference type="PANTHER" id="PTHR42760">
    <property type="entry name" value="SHORT-CHAIN DEHYDROGENASES/REDUCTASES FAMILY MEMBER"/>
    <property type="match status" value="1"/>
</dbReference>
<dbReference type="SUPFAM" id="SSF51735">
    <property type="entry name" value="NAD(P)-binding Rossmann-fold domains"/>
    <property type="match status" value="1"/>
</dbReference>
<dbReference type="Pfam" id="PF13561">
    <property type="entry name" value="adh_short_C2"/>
    <property type="match status" value="1"/>
</dbReference>
<protein>
    <submittedName>
        <fullName evidence="4">NAD(P)-dependent dehydrogenase (Short-subunit alcohol dehydrogenase family)</fullName>
    </submittedName>
</protein>
<dbReference type="InterPro" id="IPR036291">
    <property type="entry name" value="NAD(P)-bd_dom_sf"/>
</dbReference>
<evidence type="ECO:0000313" key="5">
    <source>
        <dbReference type="Proteomes" id="UP000578352"/>
    </source>
</evidence>
<reference evidence="4 5" key="1">
    <citation type="submission" date="2020-07" db="EMBL/GenBank/DDBJ databases">
        <title>Sequencing the genomes of 1000 actinobacteria strains.</title>
        <authorList>
            <person name="Klenk H.-P."/>
        </authorList>
    </citation>
    <scope>NUCLEOTIDE SEQUENCE [LARGE SCALE GENOMIC DNA]</scope>
    <source>
        <strain evidence="4 5">DSM 15165</strain>
    </source>
</reference>
<name>A0A853D347_9MICO</name>
<dbReference type="CDD" id="cd05233">
    <property type="entry name" value="SDR_c"/>
    <property type="match status" value="1"/>
</dbReference>
<sequence>MSLQETSVSEASAAAADWLGLTGARVVIAGAGGIGVTCAQRFLDAGARLLIVDRDERRLRQLEADPAIGGRGGRTLAVDLTEKGAAARVIGQAVETLGGLDVVLHCVGINDRRPLLEFSDDEWKRIIDVNLTTLFALGQAAGRRMTEQGHGRIIALSSVSGLLAHENHGPYAASKGGINQLIRVMAREWAKDGVTVNAVAPGYVETPLTSEHLSEGGNRERLESQVPAGRLGTPDEIAGPVLFLASRQAGFITGHVLYIDGGRTLV</sequence>
<dbReference type="EMBL" id="JACCFL010000001">
    <property type="protein sequence ID" value="NYJ25814.1"/>
    <property type="molecule type" value="Genomic_DNA"/>
</dbReference>
<dbReference type="Proteomes" id="UP000578352">
    <property type="component" value="Unassembled WGS sequence"/>
</dbReference>
<dbReference type="GO" id="GO:0016616">
    <property type="term" value="F:oxidoreductase activity, acting on the CH-OH group of donors, NAD or NADP as acceptor"/>
    <property type="evidence" value="ECO:0007669"/>
    <property type="project" value="TreeGrafter"/>
</dbReference>
<dbReference type="InterPro" id="IPR002347">
    <property type="entry name" value="SDR_fam"/>
</dbReference>
<dbReference type="RefSeq" id="WP_179608754.1">
    <property type="nucleotide sequence ID" value="NZ_BAABEH010000001.1"/>
</dbReference>
<dbReference type="PANTHER" id="PTHR42760:SF133">
    <property type="entry name" value="3-OXOACYL-[ACYL-CARRIER-PROTEIN] REDUCTASE"/>
    <property type="match status" value="1"/>
</dbReference>
<evidence type="ECO:0000256" key="2">
    <source>
        <dbReference type="ARBA" id="ARBA00023002"/>
    </source>
</evidence>
<evidence type="ECO:0000313" key="4">
    <source>
        <dbReference type="EMBL" id="NYJ25814.1"/>
    </source>
</evidence>
<feature type="domain" description="Ketoreductase" evidence="3">
    <location>
        <begin position="24"/>
        <end position="202"/>
    </location>
</feature>
<dbReference type="FunFam" id="3.40.50.720:FF:000084">
    <property type="entry name" value="Short-chain dehydrogenase reductase"/>
    <property type="match status" value="1"/>
</dbReference>
<dbReference type="GO" id="GO:0006633">
    <property type="term" value="P:fatty acid biosynthetic process"/>
    <property type="evidence" value="ECO:0007669"/>
    <property type="project" value="TreeGrafter"/>
</dbReference>
<dbReference type="InterPro" id="IPR057326">
    <property type="entry name" value="KR_dom"/>
</dbReference>
<evidence type="ECO:0000259" key="3">
    <source>
        <dbReference type="SMART" id="SM00822"/>
    </source>
</evidence>
<accession>A0A853D347</accession>
<comment type="caution">
    <text evidence="4">The sequence shown here is derived from an EMBL/GenBank/DDBJ whole genome shotgun (WGS) entry which is preliminary data.</text>
</comment>
<proteinExistence type="inferred from homology"/>